<dbReference type="InterPro" id="IPR000620">
    <property type="entry name" value="EamA_dom"/>
</dbReference>
<feature type="transmembrane region" description="Helical" evidence="2">
    <location>
        <begin position="150"/>
        <end position="168"/>
    </location>
</feature>
<proteinExistence type="predicted"/>
<feature type="transmembrane region" description="Helical" evidence="2">
    <location>
        <begin position="36"/>
        <end position="54"/>
    </location>
</feature>
<feature type="transmembrane region" description="Helical" evidence="2">
    <location>
        <begin position="212"/>
        <end position="231"/>
    </location>
</feature>
<feature type="transmembrane region" description="Helical" evidence="2">
    <location>
        <begin position="264"/>
        <end position="280"/>
    </location>
</feature>
<dbReference type="InterPro" id="IPR037185">
    <property type="entry name" value="EmrE-like"/>
</dbReference>
<dbReference type="Proteomes" id="UP001597124">
    <property type="component" value="Unassembled WGS sequence"/>
</dbReference>
<organism evidence="4 5">
    <name type="scientific">Sphingosinicella xenopeptidilytica</name>
    <dbReference type="NCBI Taxonomy" id="364098"/>
    <lineage>
        <taxon>Bacteria</taxon>
        <taxon>Pseudomonadati</taxon>
        <taxon>Pseudomonadota</taxon>
        <taxon>Alphaproteobacteria</taxon>
        <taxon>Sphingomonadales</taxon>
        <taxon>Sphingosinicellaceae</taxon>
        <taxon>Sphingosinicella</taxon>
    </lineage>
</organism>
<keyword evidence="5" id="KW-1185">Reference proteome</keyword>
<gene>
    <name evidence="4" type="ORF">ACFQ00_08580</name>
</gene>
<dbReference type="PANTHER" id="PTHR22911:SF76">
    <property type="entry name" value="EAMA DOMAIN-CONTAINING PROTEIN"/>
    <property type="match status" value="1"/>
</dbReference>
<feature type="transmembrane region" description="Helical" evidence="2">
    <location>
        <begin position="66"/>
        <end position="87"/>
    </location>
</feature>
<feature type="region of interest" description="Disordered" evidence="1">
    <location>
        <begin position="287"/>
        <end position="310"/>
    </location>
</feature>
<reference evidence="5" key="1">
    <citation type="journal article" date="2019" name="Int. J. Syst. Evol. Microbiol.">
        <title>The Global Catalogue of Microorganisms (GCM) 10K type strain sequencing project: providing services to taxonomists for standard genome sequencing and annotation.</title>
        <authorList>
            <consortium name="The Broad Institute Genomics Platform"/>
            <consortium name="The Broad Institute Genome Sequencing Center for Infectious Disease"/>
            <person name="Wu L."/>
            <person name="Ma J."/>
        </authorList>
    </citation>
    <scope>NUCLEOTIDE SEQUENCE [LARGE SCALE GENOMIC DNA]</scope>
    <source>
        <strain evidence="5">CCUG 52537</strain>
    </source>
</reference>
<keyword evidence="2" id="KW-0472">Membrane</keyword>
<evidence type="ECO:0000256" key="1">
    <source>
        <dbReference type="SAM" id="MobiDB-lite"/>
    </source>
</evidence>
<evidence type="ECO:0000313" key="5">
    <source>
        <dbReference type="Proteomes" id="UP001597124"/>
    </source>
</evidence>
<protein>
    <submittedName>
        <fullName evidence="4">DMT family transporter</fullName>
    </submittedName>
</protein>
<feature type="transmembrane region" description="Helical" evidence="2">
    <location>
        <begin position="93"/>
        <end position="115"/>
    </location>
</feature>
<name>A0ABW3C2E8_SPHXN</name>
<evidence type="ECO:0000256" key="2">
    <source>
        <dbReference type="SAM" id="Phobius"/>
    </source>
</evidence>
<feature type="transmembrane region" description="Helical" evidence="2">
    <location>
        <begin position="180"/>
        <end position="200"/>
    </location>
</feature>
<keyword evidence="2" id="KW-1133">Transmembrane helix</keyword>
<sequence>MKTPRFAFPLFLTGSAMLSAGPIFVRVADVGVLQSAFWRLALAVPLLYALARVMERDAPLLPPRGSVPWLFLAGFFFAADLAAWHLGIVRTELANAALLGNAAAFLFPIWGYLVARRWPTPVAALALALAAVGIGMLMGDSASVSGEHLFGDLLCFVAAVFYTGYLVVMGRARGGLSAMATLAPVTLAGAICLLPVALIAPGNVWPQDWTPVILLALGSQVVGQGLIIYALPHLTPLASGVGLLIQPVFAALLGYLWFEEILSVTDFAGIAILFVAILLVRRPSAAQPPVEKRVPPGGGAVTPPGEAPSA</sequence>
<feature type="domain" description="EamA" evidence="3">
    <location>
        <begin position="150"/>
        <end position="280"/>
    </location>
</feature>
<keyword evidence="2" id="KW-0812">Transmembrane</keyword>
<dbReference type="SUPFAM" id="SSF103481">
    <property type="entry name" value="Multidrug resistance efflux transporter EmrE"/>
    <property type="match status" value="2"/>
</dbReference>
<comment type="caution">
    <text evidence="4">The sequence shown here is derived from an EMBL/GenBank/DDBJ whole genome shotgun (WGS) entry which is preliminary data.</text>
</comment>
<feature type="compositionally biased region" description="Low complexity" evidence="1">
    <location>
        <begin position="301"/>
        <end position="310"/>
    </location>
</feature>
<accession>A0ABW3C2E8</accession>
<feature type="transmembrane region" description="Helical" evidence="2">
    <location>
        <begin position="122"/>
        <end position="138"/>
    </location>
</feature>
<evidence type="ECO:0000313" key="4">
    <source>
        <dbReference type="EMBL" id="MFD0848378.1"/>
    </source>
</evidence>
<dbReference type="Pfam" id="PF00892">
    <property type="entry name" value="EamA"/>
    <property type="match status" value="1"/>
</dbReference>
<feature type="transmembrane region" description="Helical" evidence="2">
    <location>
        <begin position="238"/>
        <end position="258"/>
    </location>
</feature>
<evidence type="ECO:0000259" key="3">
    <source>
        <dbReference type="Pfam" id="PF00892"/>
    </source>
</evidence>
<dbReference type="PANTHER" id="PTHR22911">
    <property type="entry name" value="ACYL-MALONYL CONDENSING ENZYME-RELATED"/>
    <property type="match status" value="1"/>
</dbReference>
<dbReference type="RefSeq" id="WP_381489040.1">
    <property type="nucleotide sequence ID" value="NZ_JBHTIK010000005.1"/>
</dbReference>
<dbReference type="EMBL" id="JBHTIK010000005">
    <property type="protein sequence ID" value="MFD0848378.1"/>
    <property type="molecule type" value="Genomic_DNA"/>
</dbReference>